<keyword evidence="4" id="KW-0808">Transferase</keyword>
<evidence type="ECO:0000256" key="1">
    <source>
        <dbReference type="ARBA" id="ARBA00001933"/>
    </source>
</evidence>
<dbReference type="EMBL" id="ML996084">
    <property type="protein sequence ID" value="KAF2153635.1"/>
    <property type="molecule type" value="Genomic_DNA"/>
</dbReference>
<proteinExistence type="inferred from homology"/>
<dbReference type="Gene3D" id="3.40.640.10">
    <property type="entry name" value="Type I PLP-dependent aspartate aminotransferase-like (Major domain)"/>
    <property type="match status" value="1"/>
</dbReference>
<reference evidence="7" key="1">
    <citation type="journal article" date="2020" name="Stud. Mycol.">
        <title>101 Dothideomycetes genomes: a test case for predicting lifestyles and emergence of pathogens.</title>
        <authorList>
            <person name="Haridas S."/>
            <person name="Albert R."/>
            <person name="Binder M."/>
            <person name="Bloem J."/>
            <person name="Labutti K."/>
            <person name="Salamov A."/>
            <person name="Andreopoulos B."/>
            <person name="Baker S."/>
            <person name="Barry K."/>
            <person name="Bills G."/>
            <person name="Bluhm B."/>
            <person name="Cannon C."/>
            <person name="Castanera R."/>
            <person name="Culley D."/>
            <person name="Daum C."/>
            <person name="Ezra D."/>
            <person name="Gonzalez J."/>
            <person name="Henrissat B."/>
            <person name="Kuo A."/>
            <person name="Liang C."/>
            <person name="Lipzen A."/>
            <person name="Lutzoni F."/>
            <person name="Magnuson J."/>
            <person name="Mondo S."/>
            <person name="Nolan M."/>
            <person name="Ohm R."/>
            <person name="Pangilinan J."/>
            <person name="Park H.-J."/>
            <person name="Ramirez L."/>
            <person name="Alfaro M."/>
            <person name="Sun H."/>
            <person name="Tritt A."/>
            <person name="Yoshinaga Y."/>
            <person name="Zwiers L.-H."/>
            <person name="Turgeon B."/>
            <person name="Goodwin S."/>
            <person name="Spatafora J."/>
            <person name="Crous P."/>
            <person name="Grigoriev I."/>
        </authorList>
    </citation>
    <scope>NUCLEOTIDE SEQUENCE</scope>
    <source>
        <strain evidence="7">CBS 260.36</strain>
    </source>
</reference>
<dbReference type="PANTHER" id="PTHR11986">
    <property type="entry name" value="AMINOTRANSFERASE CLASS III"/>
    <property type="match status" value="1"/>
</dbReference>
<dbReference type="InterPro" id="IPR005814">
    <property type="entry name" value="Aminotrans_3"/>
</dbReference>
<dbReference type="SUPFAM" id="SSF53383">
    <property type="entry name" value="PLP-dependent transferases"/>
    <property type="match status" value="1"/>
</dbReference>
<evidence type="ECO:0000313" key="8">
    <source>
        <dbReference type="Proteomes" id="UP000799439"/>
    </source>
</evidence>
<name>A0A9P4J3X3_9PEZI</name>
<dbReference type="Pfam" id="PF00202">
    <property type="entry name" value="Aminotran_3"/>
    <property type="match status" value="1"/>
</dbReference>
<dbReference type="FunFam" id="3.40.640.10:FF:000013">
    <property type="entry name" value="4-aminobutyrate aminotransferase"/>
    <property type="match status" value="1"/>
</dbReference>
<dbReference type="PANTHER" id="PTHR11986:SF79">
    <property type="entry name" value="ACETYLORNITHINE AMINOTRANSFERASE, MITOCHONDRIAL"/>
    <property type="match status" value="1"/>
</dbReference>
<dbReference type="InterPro" id="IPR015424">
    <property type="entry name" value="PyrdxlP-dep_Trfase"/>
</dbReference>
<accession>A0A9P4J3X3</accession>
<dbReference type="InterPro" id="IPR015422">
    <property type="entry name" value="PyrdxlP-dep_Trfase_small"/>
</dbReference>
<dbReference type="OrthoDB" id="5419315at2759"/>
<evidence type="ECO:0000313" key="7">
    <source>
        <dbReference type="EMBL" id="KAF2153635.1"/>
    </source>
</evidence>
<comment type="similarity">
    <text evidence="2 6">Belongs to the class-III pyridoxal-phosphate-dependent aminotransferase family.</text>
</comment>
<dbReference type="InterPro" id="IPR049704">
    <property type="entry name" value="Aminotrans_3_PPA_site"/>
</dbReference>
<evidence type="ECO:0000256" key="5">
    <source>
        <dbReference type="ARBA" id="ARBA00022898"/>
    </source>
</evidence>
<dbReference type="GO" id="GO:0008483">
    <property type="term" value="F:transaminase activity"/>
    <property type="evidence" value="ECO:0007669"/>
    <property type="project" value="UniProtKB-KW"/>
</dbReference>
<keyword evidence="3 7" id="KW-0032">Aminotransferase</keyword>
<keyword evidence="5 6" id="KW-0663">Pyridoxal phosphate</keyword>
<keyword evidence="8" id="KW-1185">Reference proteome</keyword>
<evidence type="ECO:0000256" key="2">
    <source>
        <dbReference type="ARBA" id="ARBA00008954"/>
    </source>
</evidence>
<dbReference type="Proteomes" id="UP000799439">
    <property type="component" value="Unassembled WGS sequence"/>
</dbReference>
<dbReference type="GO" id="GO:0042802">
    <property type="term" value="F:identical protein binding"/>
    <property type="evidence" value="ECO:0007669"/>
    <property type="project" value="TreeGrafter"/>
</dbReference>
<comment type="cofactor">
    <cofactor evidence="1">
        <name>pyridoxal 5'-phosphate</name>
        <dbReference type="ChEBI" id="CHEBI:597326"/>
    </cofactor>
</comment>
<comment type="caution">
    <text evidence="7">The sequence shown here is derived from an EMBL/GenBank/DDBJ whole genome shotgun (WGS) entry which is preliminary data.</text>
</comment>
<dbReference type="AlphaFoldDB" id="A0A9P4J3X3"/>
<gene>
    <name evidence="7" type="ORF">K461DRAFT_276681</name>
</gene>
<dbReference type="InterPro" id="IPR050103">
    <property type="entry name" value="Class-III_PLP-dep_AT"/>
</dbReference>
<organism evidence="7 8">
    <name type="scientific">Myriangium duriaei CBS 260.36</name>
    <dbReference type="NCBI Taxonomy" id="1168546"/>
    <lineage>
        <taxon>Eukaryota</taxon>
        <taxon>Fungi</taxon>
        <taxon>Dikarya</taxon>
        <taxon>Ascomycota</taxon>
        <taxon>Pezizomycotina</taxon>
        <taxon>Dothideomycetes</taxon>
        <taxon>Dothideomycetidae</taxon>
        <taxon>Myriangiales</taxon>
        <taxon>Myriangiaceae</taxon>
        <taxon>Myriangium</taxon>
    </lineage>
</organism>
<dbReference type="PIRSF" id="PIRSF000521">
    <property type="entry name" value="Transaminase_4ab_Lys_Orn"/>
    <property type="match status" value="1"/>
</dbReference>
<dbReference type="PROSITE" id="PS00600">
    <property type="entry name" value="AA_TRANSFER_CLASS_3"/>
    <property type="match status" value="1"/>
</dbReference>
<sequence length="448" mass="48193">MSVSKLSDFGLKHVVKGIGRLSAEVLESGAGSHVTTTGGRRFLDFTSGIGVTNLGHCHPAITKAAQAQVGKLVHGQVNIAFQKPYLELIQSLIPVMPHKSLDTFFFWNSGSEAVEAAVKLARHATKKQNIIVMQGSYHGRTFGTMAMTRSKTIYGENYAPLMPGVFSVPFPYCKQCSIAAHAAGKYGFDNCCMDPVLQLELLLKRETAPSDTAAIFIEPVLGEGGYVPPPPGYLEAVRKICDKNNILLVADEVQSGFGRTGKMFAVEHWDVRPDILVMAKGIANGFPLSGIVTRKELADAQKPGSMGGTYAGNAVSCAAGVAVAKAFKDEKILDNVNARGRELKAALDSARQDSRTRHMIHDVRGLGLMLAVEFTPGKGYASKVQAKCMEMDMLVLTTSIYDTLRFIPPLNITEEDMSKGCDIITKAIQDVAAGEQPQETGTKGEAPE</sequence>
<dbReference type="Gene3D" id="3.90.1150.10">
    <property type="entry name" value="Aspartate Aminotransferase, domain 1"/>
    <property type="match status" value="1"/>
</dbReference>
<dbReference type="GO" id="GO:0030170">
    <property type="term" value="F:pyridoxal phosphate binding"/>
    <property type="evidence" value="ECO:0007669"/>
    <property type="project" value="InterPro"/>
</dbReference>
<protein>
    <submittedName>
        <fullName evidence="7">4-aminobutyrate aminotransferase</fullName>
    </submittedName>
</protein>
<evidence type="ECO:0000256" key="4">
    <source>
        <dbReference type="ARBA" id="ARBA00022679"/>
    </source>
</evidence>
<dbReference type="CDD" id="cd00610">
    <property type="entry name" value="OAT_like"/>
    <property type="match status" value="1"/>
</dbReference>
<dbReference type="InterPro" id="IPR015421">
    <property type="entry name" value="PyrdxlP-dep_Trfase_major"/>
</dbReference>
<evidence type="ECO:0000256" key="3">
    <source>
        <dbReference type="ARBA" id="ARBA00022576"/>
    </source>
</evidence>
<evidence type="ECO:0000256" key="6">
    <source>
        <dbReference type="RuleBase" id="RU003560"/>
    </source>
</evidence>